<sequence>MSVEGERRTSESEEVGPCDDRLSGHDRRACAAAAALTLLSRCRQEARTDEESMDITTTDLLALVLPFAPPIHLSLRAGETVEQNTARADQGAQVVATARDELVRFQPAASGLPSDSVAAFRAMEGNRAEGGGPSPTDGRTDGLGPGGLTQGNGPVQANGQAQAPGPGGGNDRPPTGGPSQPESQNPSGRAEGQEPAER</sequence>
<reference evidence="3" key="1">
    <citation type="submission" date="2021-01" db="EMBL/GenBank/DDBJ databases">
        <authorList>
            <person name="Corre E."/>
            <person name="Pelletier E."/>
            <person name="Niang G."/>
            <person name="Scheremetjew M."/>
            <person name="Finn R."/>
            <person name="Kale V."/>
            <person name="Holt S."/>
            <person name="Cochrane G."/>
            <person name="Meng A."/>
            <person name="Brown T."/>
            <person name="Cohen L."/>
        </authorList>
    </citation>
    <scope>NUCLEOTIDE SEQUENCE</scope>
    <source>
        <strain evidence="3">CCMP2078</strain>
    </source>
</reference>
<feature type="compositionally biased region" description="Polar residues" evidence="1">
    <location>
        <begin position="177"/>
        <end position="187"/>
    </location>
</feature>
<organism evidence="3">
    <name type="scientific">Pinguiococcus pyrenoidosus</name>
    <dbReference type="NCBI Taxonomy" id="172671"/>
    <lineage>
        <taxon>Eukaryota</taxon>
        <taxon>Sar</taxon>
        <taxon>Stramenopiles</taxon>
        <taxon>Ochrophyta</taxon>
        <taxon>Pinguiophyceae</taxon>
        <taxon>Pinguiochrysidales</taxon>
        <taxon>Pinguiochrysidaceae</taxon>
        <taxon>Pinguiococcus</taxon>
    </lineage>
</organism>
<name>A0A6U0U3H6_9STRA</name>
<feature type="compositionally biased region" description="Basic and acidic residues" evidence="1">
    <location>
        <begin position="1"/>
        <end position="11"/>
    </location>
</feature>
<dbReference type="AlphaFoldDB" id="A0A6U0U3H6"/>
<gene>
    <name evidence="2" type="ORF">PPYR1160_LOCUS4146</name>
    <name evidence="3" type="ORF">PPYR1160_LOCUS4147</name>
</gene>
<dbReference type="EMBL" id="HBEA01005418">
    <property type="protein sequence ID" value="CAD8254654.1"/>
    <property type="molecule type" value="Transcribed_RNA"/>
</dbReference>
<proteinExistence type="predicted"/>
<dbReference type="EMBL" id="HBEA01005419">
    <property type="protein sequence ID" value="CAD8254655.1"/>
    <property type="molecule type" value="Transcribed_RNA"/>
</dbReference>
<feature type="compositionally biased region" description="Low complexity" evidence="1">
    <location>
        <begin position="151"/>
        <end position="164"/>
    </location>
</feature>
<evidence type="ECO:0000313" key="2">
    <source>
        <dbReference type="EMBL" id="CAD8254654.1"/>
    </source>
</evidence>
<protein>
    <submittedName>
        <fullName evidence="3">Uncharacterized protein</fullName>
    </submittedName>
</protein>
<evidence type="ECO:0000256" key="1">
    <source>
        <dbReference type="SAM" id="MobiDB-lite"/>
    </source>
</evidence>
<feature type="region of interest" description="Disordered" evidence="1">
    <location>
        <begin position="125"/>
        <end position="198"/>
    </location>
</feature>
<evidence type="ECO:0000313" key="3">
    <source>
        <dbReference type="EMBL" id="CAD8254655.1"/>
    </source>
</evidence>
<feature type="region of interest" description="Disordered" evidence="1">
    <location>
        <begin position="1"/>
        <end position="24"/>
    </location>
</feature>
<feature type="compositionally biased region" description="Gly residues" evidence="1">
    <location>
        <begin position="141"/>
        <end position="150"/>
    </location>
</feature>
<accession>A0A6U0U3H6</accession>